<dbReference type="InterPro" id="IPR036390">
    <property type="entry name" value="WH_DNA-bd_sf"/>
</dbReference>
<dbReference type="HOGENOM" id="CLU_063440_4_1_9"/>
<dbReference type="InterPro" id="IPR052509">
    <property type="entry name" value="Metal_resp_DNA-bind_regulator"/>
</dbReference>
<dbReference type="Pfam" id="PF03551">
    <property type="entry name" value="PadR"/>
    <property type="match status" value="1"/>
</dbReference>
<evidence type="ECO:0000259" key="1">
    <source>
        <dbReference type="Pfam" id="PF03551"/>
    </source>
</evidence>
<sequence>MGNDPDKKIMKKYQPLSETAFYILLSLMVADRHGYGISKHVESLTDGRITLGSGTIYGTLTKMLKDGIVTVYADGDRKKTYEITPLGKRIFYHEQSRLKEVYEHSLIIGGNNDE</sequence>
<dbReference type="Gene3D" id="1.10.10.10">
    <property type="entry name" value="Winged helix-like DNA-binding domain superfamily/Winged helix DNA-binding domain"/>
    <property type="match status" value="1"/>
</dbReference>
<evidence type="ECO:0000313" key="3">
    <source>
        <dbReference type="Proteomes" id="UP000000271"/>
    </source>
</evidence>
<dbReference type="RefSeq" id="WP_013172943.1">
    <property type="nucleotide sequence ID" value="NC_014219.1"/>
</dbReference>
<organism evidence="2 3">
    <name type="scientific">Bacillus selenitireducens (strain ATCC 700615 / DSM 15326 / MLS10)</name>
    <dbReference type="NCBI Taxonomy" id="439292"/>
    <lineage>
        <taxon>Bacteria</taxon>
        <taxon>Bacillati</taxon>
        <taxon>Bacillota</taxon>
        <taxon>Bacilli</taxon>
        <taxon>Bacillales</taxon>
        <taxon>Bacillaceae</taxon>
        <taxon>Salisediminibacterium</taxon>
    </lineage>
</organism>
<dbReference type="InterPro" id="IPR036388">
    <property type="entry name" value="WH-like_DNA-bd_sf"/>
</dbReference>
<dbReference type="EMBL" id="CP001791">
    <property type="protein sequence ID" value="ADH99521.1"/>
    <property type="molecule type" value="Genomic_DNA"/>
</dbReference>
<dbReference type="PANTHER" id="PTHR33169:SF13">
    <property type="entry name" value="PADR-FAMILY TRANSCRIPTIONAL REGULATOR"/>
    <property type="match status" value="1"/>
</dbReference>
<proteinExistence type="predicted"/>
<keyword evidence="3" id="KW-1185">Reference proteome</keyword>
<accession>D6XUN5</accession>
<dbReference type="KEGG" id="bse:Bsel_2017"/>
<dbReference type="InterPro" id="IPR005149">
    <property type="entry name" value="Tscrpt_reg_PadR_N"/>
</dbReference>
<dbReference type="SUPFAM" id="SSF46785">
    <property type="entry name" value="Winged helix' DNA-binding domain"/>
    <property type="match status" value="1"/>
</dbReference>
<dbReference type="AlphaFoldDB" id="D6XUN5"/>
<gene>
    <name evidence="2" type="ordered locus">Bsel_2017</name>
</gene>
<dbReference type="eggNOG" id="COG1695">
    <property type="taxonomic scope" value="Bacteria"/>
</dbReference>
<dbReference type="Proteomes" id="UP000000271">
    <property type="component" value="Chromosome"/>
</dbReference>
<feature type="domain" description="Transcription regulator PadR N-terminal" evidence="1">
    <location>
        <begin position="24"/>
        <end position="89"/>
    </location>
</feature>
<evidence type="ECO:0000313" key="2">
    <source>
        <dbReference type="EMBL" id="ADH99521.1"/>
    </source>
</evidence>
<dbReference type="PANTHER" id="PTHR33169">
    <property type="entry name" value="PADR-FAMILY TRANSCRIPTIONAL REGULATOR"/>
    <property type="match status" value="1"/>
</dbReference>
<name>D6XUN5_BACIE</name>
<dbReference type="STRING" id="439292.Bsel_2017"/>
<reference evidence="2" key="1">
    <citation type="submission" date="2009-10" db="EMBL/GenBank/DDBJ databases">
        <title>Complete sequence of Bacillus selenitireducens MLS10.</title>
        <authorList>
            <consortium name="US DOE Joint Genome Institute"/>
            <person name="Lucas S."/>
            <person name="Copeland A."/>
            <person name="Lapidus A."/>
            <person name="Glavina del Rio T."/>
            <person name="Dalin E."/>
            <person name="Tice H."/>
            <person name="Bruce D."/>
            <person name="Goodwin L."/>
            <person name="Pitluck S."/>
            <person name="Sims D."/>
            <person name="Brettin T."/>
            <person name="Detter J.C."/>
            <person name="Han C."/>
            <person name="Larimer F."/>
            <person name="Land M."/>
            <person name="Hauser L."/>
            <person name="Kyrpides N."/>
            <person name="Ovchinnikova G."/>
            <person name="Stolz J."/>
        </authorList>
    </citation>
    <scope>NUCLEOTIDE SEQUENCE [LARGE SCALE GENOMIC DNA]</scope>
    <source>
        <strain evidence="2">MLS10</strain>
    </source>
</reference>
<protein>
    <submittedName>
        <fullName evidence="2">Transcriptional regulator, PadR-like family</fullName>
    </submittedName>
</protein>